<keyword evidence="9" id="KW-1185">Reference proteome</keyword>
<dbReference type="Gene3D" id="3.40.50.300">
    <property type="entry name" value="P-loop containing nucleotide triphosphate hydrolases"/>
    <property type="match status" value="3"/>
</dbReference>
<dbReference type="Gene3D" id="1.10.8.60">
    <property type="match status" value="1"/>
</dbReference>
<dbReference type="GO" id="GO:0005524">
    <property type="term" value="F:ATP binding"/>
    <property type="evidence" value="ECO:0007669"/>
    <property type="project" value="UniProtKB-KW"/>
</dbReference>
<dbReference type="PROSITE" id="PS00870">
    <property type="entry name" value="CLPAB_1"/>
    <property type="match status" value="1"/>
</dbReference>
<dbReference type="EMBL" id="PYMC01000006">
    <property type="protein sequence ID" value="PSW05101.1"/>
    <property type="molecule type" value="Genomic_DNA"/>
</dbReference>
<proteinExistence type="inferred from homology"/>
<keyword evidence="3 5" id="KW-0067">ATP-binding</keyword>
<dbReference type="Pfam" id="PF00004">
    <property type="entry name" value="AAA"/>
    <property type="match status" value="1"/>
</dbReference>
<dbReference type="GO" id="GO:0034605">
    <property type="term" value="P:cellular response to heat"/>
    <property type="evidence" value="ECO:0007669"/>
    <property type="project" value="TreeGrafter"/>
</dbReference>
<evidence type="ECO:0000313" key="9">
    <source>
        <dbReference type="Proteomes" id="UP000240904"/>
    </source>
</evidence>
<dbReference type="SUPFAM" id="SSF52540">
    <property type="entry name" value="P-loop containing nucleoside triphosphate hydrolases"/>
    <property type="match status" value="2"/>
</dbReference>
<dbReference type="PROSITE" id="PS00871">
    <property type="entry name" value="CLPAB_2"/>
    <property type="match status" value="1"/>
</dbReference>
<evidence type="ECO:0000256" key="4">
    <source>
        <dbReference type="ARBA" id="ARBA00023186"/>
    </source>
</evidence>
<dbReference type="InterPro" id="IPR050130">
    <property type="entry name" value="ClpA_ClpB"/>
</dbReference>
<dbReference type="CDD" id="cd00009">
    <property type="entry name" value="AAA"/>
    <property type="match status" value="1"/>
</dbReference>
<accession>A0A2T3MYS2</accession>
<dbReference type="InterPro" id="IPR028299">
    <property type="entry name" value="ClpA/B_CS2"/>
</dbReference>
<dbReference type="InterPro" id="IPR001270">
    <property type="entry name" value="ClpA/B"/>
</dbReference>
<dbReference type="Proteomes" id="UP000240904">
    <property type="component" value="Unassembled WGS sequence"/>
</dbReference>
<dbReference type="GO" id="GO:0005737">
    <property type="term" value="C:cytoplasm"/>
    <property type="evidence" value="ECO:0007669"/>
    <property type="project" value="TreeGrafter"/>
</dbReference>
<dbReference type="InterPro" id="IPR018368">
    <property type="entry name" value="ClpA/B_CS1"/>
</dbReference>
<protein>
    <submittedName>
        <fullName evidence="8">Type VI secretion system ATPase TssH</fullName>
    </submittedName>
</protein>
<evidence type="ECO:0000256" key="2">
    <source>
        <dbReference type="ARBA" id="ARBA00022741"/>
    </source>
</evidence>
<dbReference type="Pfam" id="PF17871">
    <property type="entry name" value="AAA_lid_9"/>
    <property type="match status" value="1"/>
</dbReference>
<dbReference type="PANTHER" id="PTHR11638:SF181">
    <property type="entry name" value="ATPASE SUBUNIT OF ATP-DEPENDENT PROTEASE"/>
    <property type="match status" value="1"/>
</dbReference>
<comment type="caution">
    <text evidence="8">The sequence shown here is derived from an EMBL/GenBank/DDBJ whole genome shotgun (WGS) entry which is preliminary data.</text>
</comment>
<dbReference type="Gene3D" id="1.10.1780.10">
    <property type="entry name" value="Clp, N-terminal domain"/>
    <property type="match status" value="1"/>
</dbReference>
<dbReference type="AlphaFoldDB" id="A0A2T3MYS2"/>
<dbReference type="InterPro" id="IPR041546">
    <property type="entry name" value="ClpA/ClpB_AAA_lid"/>
</dbReference>
<dbReference type="InterPro" id="IPR027417">
    <property type="entry name" value="P-loop_NTPase"/>
</dbReference>
<evidence type="ECO:0000256" key="3">
    <source>
        <dbReference type="ARBA" id="ARBA00022840"/>
    </source>
</evidence>
<dbReference type="PRINTS" id="PR00300">
    <property type="entry name" value="CLPPROTEASEA"/>
</dbReference>
<dbReference type="FunFam" id="3.40.50.300:FF:000025">
    <property type="entry name" value="ATP-dependent Clp protease subunit"/>
    <property type="match status" value="1"/>
</dbReference>
<evidence type="ECO:0000256" key="1">
    <source>
        <dbReference type="ARBA" id="ARBA00008675"/>
    </source>
</evidence>
<comment type="similarity">
    <text evidence="1 5">Belongs to the ClpA/ClpB family.</text>
</comment>
<dbReference type="Pfam" id="PF10431">
    <property type="entry name" value="ClpB_D2-small"/>
    <property type="match status" value="1"/>
</dbReference>
<feature type="domain" description="AAA+ ATPase" evidence="6">
    <location>
        <begin position="206"/>
        <end position="352"/>
    </location>
</feature>
<reference evidence="8 9" key="1">
    <citation type="submission" date="2018-03" db="EMBL/GenBank/DDBJ databases">
        <title>Whole genome sequencing of Histamine producing bacteria.</title>
        <authorList>
            <person name="Butler K."/>
        </authorList>
    </citation>
    <scope>NUCLEOTIDE SEQUENCE [LARGE SCALE GENOMIC DNA]</scope>
    <source>
        <strain evidence="8 9">DSM 16190</strain>
    </source>
</reference>
<dbReference type="Pfam" id="PF07724">
    <property type="entry name" value="AAA_2"/>
    <property type="match status" value="1"/>
</dbReference>
<gene>
    <name evidence="8" type="primary">clpV</name>
    <name evidence="8" type="ORF">C9I89_09920</name>
</gene>
<evidence type="ECO:0000256" key="5">
    <source>
        <dbReference type="RuleBase" id="RU004432"/>
    </source>
</evidence>
<dbReference type="RefSeq" id="WP_107283203.1">
    <property type="nucleotide sequence ID" value="NZ_PYMC01000006.1"/>
</dbReference>
<dbReference type="InterPro" id="IPR017729">
    <property type="entry name" value="ATPase_T6SS_ClpV1"/>
</dbReference>
<dbReference type="SUPFAM" id="SSF81923">
    <property type="entry name" value="Double Clp-N motif"/>
    <property type="match status" value="1"/>
</dbReference>
<evidence type="ECO:0000259" key="6">
    <source>
        <dbReference type="SMART" id="SM00382"/>
    </source>
</evidence>
<sequence length="860" mass="95050">MLNVELQQLIKALDKESHQALEQAAQLCVSRGGQEVLCEDVILALLNNPKSFWNNACQQFELCTNGLVKTLQHGRKISTNETLHPVLSPALIAWLQEAYLFATLQLKQQEILSGCLLLALLTNPVRYGHAPYFEVLNQIPADKLENQLLGLIETAHQQQSRQVDGDETLEAYTTNYTQLARDHRIDPVLCRDQEIRQMIDILARRRKNNPMIVGEAGVGKTALVEGLALKIAAGEVPDILADVTLLSLDLGLLQAGASIKGEFERRLNAVINAVQQNPTPIILFIDEAHTLIGAGGQAGGNDAANLLKPALARGELRTIGATTWSEYKKYIEKDPALARRFQPIKVDEPDVEQATTILRGLAGRYEEAHGVYIRDDAISAAAELSARYLTGRQLPDKAIDLLDTACARVKINLRSKPEPLEKHLHQIAITERELQSHLRDQEAGLEKDPTQIEALQELLTTSQIEYDALEMLWHQQTELAQALLDIRSSINTVSDEDKQAKIEHQTRLASELAELKAQADLVNYEVCPALIGEVIAHWTGIPLGTLMKARNEQVLNIRQQLKDQIKGQDDAVIALEQAVQATAAGLNNPNAPTGVFLFVGPSGIGKTQTAQAIANLMYGGEQFLTTINMSEFQEKHTVSRLIGSPPGYVGYGEGGVLTEAVRQRPYSVILLDEVEKADPEVMNLFYQIFDKGIVNDGEGREINFRQTLIIMTSNLASDVITQLCEEQRPDSQTLKTAIRPTLNHYFKPALVARMNIVPFYPLEQDTLAQLAEIRMNQLGEQLARQNIAFTFDDEVLSHIAASCTLTETGARNIDALINGQLKPILSVQIIAAMSNNTPLLSIHLGQDENGHFCCEFKEAE</sequence>
<dbReference type="FunFam" id="3.40.50.300:FF:000010">
    <property type="entry name" value="Chaperone clpB 1, putative"/>
    <property type="match status" value="1"/>
</dbReference>
<dbReference type="InterPro" id="IPR019489">
    <property type="entry name" value="Clp_ATPase_C"/>
</dbReference>
<dbReference type="CDD" id="cd19499">
    <property type="entry name" value="RecA-like_ClpB_Hsp104-like"/>
    <property type="match status" value="1"/>
</dbReference>
<dbReference type="InterPro" id="IPR003959">
    <property type="entry name" value="ATPase_AAA_core"/>
</dbReference>
<dbReference type="NCBIfam" id="TIGR03345">
    <property type="entry name" value="VI_ClpV1"/>
    <property type="match status" value="1"/>
</dbReference>
<dbReference type="GO" id="GO:0016887">
    <property type="term" value="F:ATP hydrolysis activity"/>
    <property type="evidence" value="ECO:0007669"/>
    <property type="project" value="InterPro"/>
</dbReference>
<evidence type="ECO:0000313" key="8">
    <source>
        <dbReference type="EMBL" id="PSW05101.1"/>
    </source>
</evidence>
<feature type="domain" description="AAA+ ATPase" evidence="6">
    <location>
        <begin position="592"/>
        <end position="730"/>
    </location>
</feature>
<dbReference type="OrthoDB" id="9803641at2"/>
<dbReference type="SMART" id="SM01086">
    <property type="entry name" value="ClpB_D2-small"/>
    <property type="match status" value="1"/>
</dbReference>
<dbReference type="SMART" id="SM00382">
    <property type="entry name" value="AAA"/>
    <property type="match status" value="2"/>
</dbReference>
<keyword evidence="2 5" id="KW-0547">Nucleotide-binding</keyword>
<dbReference type="PANTHER" id="PTHR11638">
    <property type="entry name" value="ATP-DEPENDENT CLP PROTEASE"/>
    <property type="match status" value="1"/>
</dbReference>
<keyword evidence="4 5" id="KW-0143">Chaperone</keyword>
<dbReference type="InterPro" id="IPR003593">
    <property type="entry name" value="AAA+_ATPase"/>
</dbReference>
<name>A0A2T3MYS2_9GAMM</name>
<evidence type="ECO:0000259" key="7">
    <source>
        <dbReference type="SMART" id="SM01086"/>
    </source>
</evidence>
<organism evidence="8 9">
    <name type="scientific">Photobacterium lipolyticum</name>
    <dbReference type="NCBI Taxonomy" id="266810"/>
    <lineage>
        <taxon>Bacteria</taxon>
        <taxon>Pseudomonadati</taxon>
        <taxon>Pseudomonadota</taxon>
        <taxon>Gammaproteobacteria</taxon>
        <taxon>Vibrionales</taxon>
        <taxon>Vibrionaceae</taxon>
        <taxon>Photobacterium</taxon>
    </lineage>
</organism>
<feature type="domain" description="Clp ATPase C-terminal" evidence="7">
    <location>
        <begin position="762"/>
        <end position="852"/>
    </location>
</feature>
<dbReference type="InterPro" id="IPR036628">
    <property type="entry name" value="Clp_N_dom_sf"/>
</dbReference>